<proteinExistence type="predicted"/>
<evidence type="ECO:0000256" key="4">
    <source>
        <dbReference type="SAM" id="MobiDB-lite"/>
    </source>
</evidence>
<dbReference type="GO" id="GO:0003700">
    <property type="term" value="F:DNA-binding transcription factor activity"/>
    <property type="evidence" value="ECO:0007669"/>
    <property type="project" value="InterPro"/>
</dbReference>
<dbReference type="PROSITE" id="PS01117">
    <property type="entry name" value="HTH_MARR_1"/>
    <property type="match status" value="1"/>
</dbReference>
<dbReference type="InterPro" id="IPR036390">
    <property type="entry name" value="WH_DNA-bd_sf"/>
</dbReference>
<dbReference type="InterPro" id="IPR036388">
    <property type="entry name" value="WH-like_DNA-bd_sf"/>
</dbReference>
<organism evidence="6 7">
    <name type="scientific">Rothia aerolata</name>
    <dbReference type="NCBI Taxonomy" id="1812262"/>
    <lineage>
        <taxon>Bacteria</taxon>
        <taxon>Bacillati</taxon>
        <taxon>Actinomycetota</taxon>
        <taxon>Actinomycetes</taxon>
        <taxon>Micrococcales</taxon>
        <taxon>Micrococcaceae</taxon>
        <taxon>Rothia</taxon>
    </lineage>
</organism>
<dbReference type="PANTHER" id="PTHR33164">
    <property type="entry name" value="TRANSCRIPTIONAL REGULATOR, MARR FAMILY"/>
    <property type="match status" value="1"/>
</dbReference>
<feature type="region of interest" description="Disordered" evidence="4">
    <location>
        <begin position="161"/>
        <end position="182"/>
    </location>
</feature>
<reference evidence="6 7" key="1">
    <citation type="journal article" date="2014" name="Int. J. Syst. Evol. Microbiol.">
        <title>Complete genome sequence of Corynebacterium casei LMG S-19264T (=DSM 44701T), isolated from a smear-ripened cheese.</title>
        <authorList>
            <consortium name="US DOE Joint Genome Institute (JGI-PGF)"/>
            <person name="Walter F."/>
            <person name="Albersmeier A."/>
            <person name="Kalinowski J."/>
            <person name="Ruckert C."/>
        </authorList>
    </citation>
    <scope>NUCLEOTIDE SEQUENCE [LARGE SCALE GENOMIC DNA]</scope>
    <source>
        <strain evidence="6 7">CCM 8669</strain>
    </source>
</reference>
<evidence type="ECO:0000256" key="1">
    <source>
        <dbReference type="ARBA" id="ARBA00023015"/>
    </source>
</evidence>
<dbReference type="PROSITE" id="PS50995">
    <property type="entry name" value="HTH_MARR_2"/>
    <property type="match status" value="1"/>
</dbReference>
<comment type="caution">
    <text evidence="6">The sequence shown here is derived from an EMBL/GenBank/DDBJ whole genome shotgun (WGS) entry which is preliminary data.</text>
</comment>
<dbReference type="AlphaFoldDB" id="A0A917INK1"/>
<dbReference type="PANTHER" id="PTHR33164:SF43">
    <property type="entry name" value="HTH-TYPE TRANSCRIPTIONAL REPRESSOR YETL"/>
    <property type="match status" value="1"/>
</dbReference>
<keyword evidence="7" id="KW-1185">Reference proteome</keyword>
<keyword evidence="3" id="KW-0804">Transcription</keyword>
<keyword evidence="2" id="KW-0238">DNA-binding</keyword>
<dbReference type="Pfam" id="PF12802">
    <property type="entry name" value="MarR_2"/>
    <property type="match status" value="1"/>
</dbReference>
<dbReference type="Proteomes" id="UP000600171">
    <property type="component" value="Unassembled WGS sequence"/>
</dbReference>
<protein>
    <recommendedName>
        <fullName evidence="5">HTH marR-type domain-containing protein</fullName>
    </recommendedName>
</protein>
<gene>
    <name evidence="6" type="ORF">GCM10007359_05720</name>
</gene>
<sequence>MPEIGNWSINRLLSTAARMLEHSWNNQLKELGLTHAGVTALGVIAREGTISQVRVASIVGVQAQTMGKTLARLEAHGHVFRTRNTVDRRSYLLGVTPRGKEVLAQAEQIDRNLASTGELAKPEFREMLIHIVRELSEQEGNDAVLRGSHEEHRAGLGFAQPADGSAQAAQGAPIKTESSGPITAVMGTLTPEMIEEARVNSQKEQ</sequence>
<dbReference type="GO" id="GO:0003677">
    <property type="term" value="F:DNA binding"/>
    <property type="evidence" value="ECO:0007669"/>
    <property type="project" value="UniProtKB-KW"/>
</dbReference>
<evidence type="ECO:0000259" key="5">
    <source>
        <dbReference type="PROSITE" id="PS50995"/>
    </source>
</evidence>
<keyword evidence="1" id="KW-0805">Transcription regulation</keyword>
<dbReference type="SUPFAM" id="SSF46785">
    <property type="entry name" value="Winged helix' DNA-binding domain"/>
    <property type="match status" value="1"/>
</dbReference>
<dbReference type="RefSeq" id="WP_188358807.1">
    <property type="nucleotide sequence ID" value="NZ_BMDC01000001.1"/>
</dbReference>
<dbReference type="InterPro" id="IPR039422">
    <property type="entry name" value="MarR/SlyA-like"/>
</dbReference>
<dbReference type="Gene3D" id="1.10.10.10">
    <property type="entry name" value="Winged helix-like DNA-binding domain superfamily/Winged helix DNA-binding domain"/>
    <property type="match status" value="1"/>
</dbReference>
<dbReference type="SMART" id="SM00347">
    <property type="entry name" value="HTH_MARR"/>
    <property type="match status" value="1"/>
</dbReference>
<accession>A0A917INK1</accession>
<dbReference type="InterPro" id="IPR023187">
    <property type="entry name" value="Tscrpt_reg_MarR-type_CS"/>
</dbReference>
<name>A0A917INK1_9MICC</name>
<evidence type="ECO:0000256" key="3">
    <source>
        <dbReference type="ARBA" id="ARBA00023163"/>
    </source>
</evidence>
<evidence type="ECO:0000256" key="2">
    <source>
        <dbReference type="ARBA" id="ARBA00023125"/>
    </source>
</evidence>
<dbReference type="EMBL" id="BMDC01000001">
    <property type="protein sequence ID" value="GGH58983.1"/>
    <property type="molecule type" value="Genomic_DNA"/>
</dbReference>
<dbReference type="GO" id="GO:0006950">
    <property type="term" value="P:response to stress"/>
    <property type="evidence" value="ECO:0007669"/>
    <property type="project" value="TreeGrafter"/>
</dbReference>
<evidence type="ECO:0000313" key="6">
    <source>
        <dbReference type="EMBL" id="GGH58983.1"/>
    </source>
</evidence>
<feature type="domain" description="HTH marR-type" evidence="5">
    <location>
        <begin position="6"/>
        <end position="137"/>
    </location>
</feature>
<dbReference type="InterPro" id="IPR000835">
    <property type="entry name" value="HTH_MarR-typ"/>
</dbReference>
<evidence type="ECO:0000313" key="7">
    <source>
        <dbReference type="Proteomes" id="UP000600171"/>
    </source>
</evidence>